<evidence type="ECO:0000313" key="2">
    <source>
        <dbReference type="EMBL" id="TDR73496.1"/>
    </source>
</evidence>
<organism evidence="2 3">
    <name type="scientific">Paludibacterium purpuratum</name>
    <dbReference type="NCBI Taxonomy" id="1144873"/>
    <lineage>
        <taxon>Bacteria</taxon>
        <taxon>Pseudomonadati</taxon>
        <taxon>Pseudomonadota</taxon>
        <taxon>Betaproteobacteria</taxon>
        <taxon>Neisseriales</taxon>
        <taxon>Chromobacteriaceae</taxon>
        <taxon>Paludibacterium</taxon>
    </lineage>
</organism>
<dbReference type="Pfam" id="PF20250">
    <property type="entry name" value="FapA_N"/>
    <property type="match status" value="1"/>
</dbReference>
<dbReference type="AlphaFoldDB" id="A0A4R7AZ16"/>
<dbReference type="PANTHER" id="PTHR38032:SF1">
    <property type="entry name" value="RNA-BINDING PROTEIN KHPB N-TERMINAL DOMAIN-CONTAINING PROTEIN"/>
    <property type="match status" value="1"/>
</dbReference>
<comment type="caution">
    <text evidence="2">The sequence shown here is derived from an EMBL/GenBank/DDBJ whole genome shotgun (WGS) entry which is preliminary data.</text>
</comment>
<dbReference type="EMBL" id="SNZP01000013">
    <property type="protein sequence ID" value="TDR73496.1"/>
    <property type="molecule type" value="Genomic_DNA"/>
</dbReference>
<evidence type="ECO:0000313" key="3">
    <source>
        <dbReference type="Proteomes" id="UP000295611"/>
    </source>
</evidence>
<protein>
    <recommendedName>
        <fullName evidence="1">Flagellar Assembly Protein A N-terminal region domain-containing protein</fullName>
    </recommendedName>
</protein>
<reference evidence="2 3" key="1">
    <citation type="submission" date="2019-03" db="EMBL/GenBank/DDBJ databases">
        <title>Genomic Encyclopedia of Type Strains, Phase III (KMG-III): the genomes of soil and plant-associated and newly described type strains.</title>
        <authorList>
            <person name="Whitman W."/>
        </authorList>
    </citation>
    <scope>NUCLEOTIDE SEQUENCE [LARGE SCALE GENOMIC DNA]</scope>
    <source>
        <strain evidence="2 3">CECT 8976</strain>
    </source>
</reference>
<keyword evidence="3" id="KW-1185">Reference proteome</keyword>
<dbReference type="Proteomes" id="UP000295611">
    <property type="component" value="Unassembled WGS sequence"/>
</dbReference>
<dbReference type="OrthoDB" id="8578642at2"/>
<dbReference type="PANTHER" id="PTHR38032">
    <property type="entry name" value="POLYMERASE-RELATED"/>
    <property type="match status" value="1"/>
</dbReference>
<gene>
    <name evidence="2" type="ORF">DFP86_1133</name>
</gene>
<accession>A0A4R7AZ16</accession>
<sequence>MKTNHPPFFKHFGDAHFIKMDGQGVHVDLSTLDSSTQFCDFIERVVTAGYYLNEIDYPAFLELISRYAPEILATRASVSLQKIGVVRFAGSIQLFPPERSALYRNPFLADESAEYLFEPVMMEKTISVPIYEKLEDGTENAIGLEEKVVQVKTTLNFDEFVAAMWLKGIRFGIDEAAVRSAIADGRFARIAVAHALPATPGTNADLQEIGSKLHRDDAPLKLPNGAIDLRHFGNRFPQVKAGERLMQKIPCTPGQPGISLMARPTLPPPPEDFDLAPLAGDGTAIVKTTKDEFLVANIDGFLNVDAASNRISVTEKIINYSGVSLRTTGDIALKGEHFEEHGEVQEKRVVKGKNITVMADVFGEVESQGGTIQLKQNLVGGAASNIDGDIHIAGLTSNATVIAKKGRIVLSRAENAVIVGQAVEIDIAANCCILAESISINSALSCMIGATQIRIGHVGSRRNTPTMLSIVLPDLASASARIAEMRLRSTEITSDIAALRTQYDALIADADVRNYLIVAGKIQRKELTLNDAQKDNLVKVKQRITPTLASATNINQQIQVLIAEQNQLVHRASVLRQQSTQAMNTVSCQIDQSAGEVHLRKLRASVGILFELSTRDLRQLLGDPGLPDDRLSVSGEPFIWRPA</sequence>
<dbReference type="InterPro" id="IPR046866">
    <property type="entry name" value="FapA_N"/>
</dbReference>
<proteinExistence type="predicted"/>
<name>A0A4R7AZ16_9NEIS</name>
<dbReference type="InterPro" id="IPR005646">
    <property type="entry name" value="FapA"/>
</dbReference>
<evidence type="ECO:0000259" key="1">
    <source>
        <dbReference type="Pfam" id="PF20250"/>
    </source>
</evidence>
<feature type="domain" description="Flagellar Assembly Protein A N-terminal region" evidence="1">
    <location>
        <begin position="150"/>
        <end position="305"/>
    </location>
</feature>